<proteinExistence type="predicted"/>
<keyword evidence="3" id="KW-1185">Reference proteome</keyword>
<comment type="caution">
    <text evidence="2">The sequence shown here is derived from an EMBL/GenBank/DDBJ whole genome shotgun (WGS) entry which is preliminary data.</text>
</comment>
<protein>
    <recommendedName>
        <fullName evidence="4">DNA-binding protein</fullName>
    </recommendedName>
</protein>
<accession>A0AAV4ZV80</accession>
<sequence>MPVAMWFSPASFRVPPRGPGMTPGERAPPWAVGRALGTSRLRVGPVARWVRDGLAPLAVALMAFGWGPAAAQGPVAAQGAAECGAGAARADRLAEVGPRGEIRLASGARVLLDSLRWPDEPEADRAARAWLEARRAGDLTVVPRGAPDRWGRRRADLVPEDGEADLAGGLAAAGLAAVDPGEADALCRPALLRAEAGARARGLGLWRAPLPEARDGPALRALAGRFVVVEGRVRHVGERAARTYLDFVRRGEDGLTVTVSKRTWRRVLEHGLTGAGLTGRRVRVRGVVEIRRGPVIEVAVPELVEPLDEAGTEDGRRGAESGHAEGRGTGRER</sequence>
<dbReference type="InterPro" id="IPR035437">
    <property type="entry name" value="SNase_OB-fold_sf"/>
</dbReference>
<dbReference type="Proteomes" id="UP001055247">
    <property type="component" value="Unassembled WGS sequence"/>
</dbReference>
<dbReference type="EMBL" id="BPQO01000031">
    <property type="protein sequence ID" value="GJD91766.1"/>
    <property type="molecule type" value="Genomic_DNA"/>
</dbReference>
<feature type="compositionally biased region" description="Basic and acidic residues" evidence="1">
    <location>
        <begin position="313"/>
        <end position="333"/>
    </location>
</feature>
<organism evidence="2 3">
    <name type="scientific">Methylobacterium hispanicum</name>
    <dbReference type="NCBI Taxonomy" id="270350"/>
    <lineage>
        <taxon>Bacteria</taxon>
        <taxon>Pseudomonadati</taxon>
        <taxon>Pseudomonadota</taxon>
        <taxon>Alphaproteobacteria</taxon>
        <taxon>Hyphomicrobiales</taxon>
        <taxon>Methylobacteriaceae</taxon>
        <taxon>Methylobacterium</taxon>
    </lineage>
</organism>
<gene>
    <name evidence="2" type="ORF">BHAOGJBA_5319</name>
</gene>
<evidence type="ECO:0000256" key="1">
    <source>
        <dbReference type="SAM" id="MobiDB-lite"/>
    </source>
</evidence>
<name>A0AAV4ZV80_9HYPH</name>
<reference evidence="2" key="2">
    <citation type="submission" date="2021-08" db="EMBL/GenBank/DDBJ databases">
        <authorList>
            <person name="Tani A."/>
            <person name="Ola A."/>
            <person name="Ogura Y."/>
            <person name="Katsura K."/>
            <person name="Hayashi T."/>
        </authorList>
    </citation>
    <scope>NUCLEOTIDE SEQUENCE</scope>
    <source>
        <strain evidence="2">DSM 16372</strain>
    </source>
</reference>
<dbReference type="Gene3D" id="2.40.50.90">
    <property type="match status" value="1"/>
</dbReference>
<reference evidence="2" key="1">
    <citation type="journal article" date="2016" name="Front. Microbiol.">
        <title>Genome Sequence of the Piezophilic, Mesophilic Sulfate-Reducing Bacterium Desulfovibrio indicus J2T.</title>
        <authorList>
            <person name="Cao J."/>
            <person name="Maignien L."/>
            <person name="Shao Z."/>
            <person name="Alain K."/>
            <person name="Jebbar M."/>
        </authorList>
    </citation>
    <scope>NUCLEOTIDE SEQUENCE</scope>
    <source>
        <strain evidence="2">DSM 16372</strain>
    </source>
</reference>
<evidence type="ECO:0000313" key="3">
    <source>
        <dbReference type="Proteomes" id="UP001055247"/>
    </source>
</evidence>
<evidence type="ECO:0008006" key="4">
    <source>
        <dbReference type="Google" id="ProtNLM"/>
    </source>
</evidence>
<dbReference type="AlphaFoldDB" id="A0AAV4ZV80"/>
<dbReference type="SUPFAM" id="SSF50199">
    <property type="entry name" value="Staphylococcal nuclease"/>
    <property type="match status" value="1"/>
</dbReference>
<feature type="region of interest" description="Disordered" evidence="1">
    <location>
        <begin position="307"/>
        <end position="333"/>
    </location>
</feature>
<evidence type="ECO:0000313" key="2">
    <source>
        <dbReference type="EMBL" id="GJD91766.1"/>
    </source>
</evidence>